<dbReference type="Gene3D" id="1.10.10.10">
    <property type="entry name" value="Winged helix-like DNA-binding domain superfamily/Winged helix DNA-binding domain"/>
    <property type="match status" value="1"/>
</dbReference>
<feature type="domain" description="HTH arsR-type" evidence="4">
    <location>
        <begin position="1"/>
        <end position="95"/>
    </location>
</feature>
<dbReference type="CDD" id="cd00090">
    <property type="entry name" value="HTH_ARSR"/>
    <property type="match status" value="1"/>
</dbReference>
<dbReference type="InterPro" id="IPR036388">
    <property type="entry name" value="WH-like_DNA-bd_sf"/>
</dbReference>
<proteinExistence type="predicted"/>
<name>A0ABS4D6C5_9CHLR</name>
<comment type="caution">
    <text evidence="5">The sequence shown here is derived from an EMBL/GenBank/DDBJ whole genome shotgun (WGS) entry which is preliminary data.</text>
</comment>
<evidence type="ECO:0000313" key="5">
    <source>
        <dbReference type="EMBL" id="MBP1464981.1"/>
    </source>
</evidence>
<dbReference type="PANTHER" id="PTHR43132">
    <property type="entry name" value="ARSENICAL RESISTANCE OPERON REPRESSOR ARSR-RELATED"/>
    <property type="match status" value="1"/>
</dbReference>
<accession>A0ABS4D6C5</accession>
<keyword evidence="6" id="KW-1185">Reference proteome</keyword>
<evidence type="ECO:0000256" key="1">
    <source>
        <dbReference type="ARBA" id="ARBA00023015"/>
    </source>
</evidence>
<dbReference type="InterPro" id="IPR011991">
    <property type="entry name" value="ArsR-like_HTH"/>
</dbReference>
<protein>
    <submittedName>
        <fullName evidence="5">Helix-turn-helix transcriptional regulator</fullName>
    </submittedName>
</protein>
<gene>
    <name evidence="5" type="ORF">EYB53_004585</name>
</gene>
<keyword evidence="3" id="KW-0804">Transcription</keyword>
<dbReference type="InterPro" id="IPR051011">
    <property type="entry name" value="Metal_resp_trans_reg"/>
</dbReference>
<keyword evidence="1" id="KW-0805">Transcription regulation</keyword>
<evidence type="ECO:0000313" key="6">
    <source>
        <dbReference type="Proteomes" id="UP001193081"/>
    </source>
</evidence>
<evidence type="ECO:0000259" key="4">
    <source>
        <dbReference type="PROSITE" id="PS50987"/>
    </source>
</evidence>
<reference evidence="5 6" key="1">
    <citation type="submission" date="2021-03" db="EMBL/GenBank/DDBJ databases">
        <authorList>
            <person name="Grouzdev D.S."/>
        </authorList>
    </citation>
    <scope>NUCLEOTIDE SEQUENCE [LARGE SCALE GENOMIC DNA]</scope>
    <source>
        <strain evidence="5 6">M50-1</strain>
    </source>
</reference>
<dbReference type="RefSeq" id="WP_135477043.1">
    <property type="nucleotide sequence ID" value="NZ_SIJK02000005.1"/>
</dbReference>
<dbReference type="PRINTS" id="PR00778">
    <property type="entry name" value="HTHARSR"/>
</dbReference>
<dbReference type="PROSITE" id="PS50987">
    <property type="entry name" value="HTH_ARSR_2"/>
    <property type="match status" value="1"/>
</dbReference>
<evidence type="ECO:0000256" key="2">
    <source>
        <dbReference type="ARBA" id="ARBA00023125"/>
    </source>
</evidence>
<dbReference type="SUPFAM" id="SSF46785">
    <property type="entry name" value="Winged helix' DNA-binding domain"/>
    <property type="match status" value="1"/>
</dbReference>
<organism evidence="5 6">
    <name type="scientific">Candidatus Chloroploca mongolica</name>
    <dbReference type="NCBI Taxonomy" id="2528176"/>
    <lineage>
        <taxon>Bacteria</taxon>
        <taxon>Bacillati</taxon>
        <taxon>Chloroflexota</taxon>
        <taxon>Chloroflexia</taxon>
        <taxon>Chloroflexales</taxon>
        <taxon>Chloroflexineae</taxon>
        <taxon>Oscillochloridaceae</taxon>
        <taxon>Candidatus Chloroploca</taxon>
    </lineage>
</organism>
<dbReference type="InterPro" id="IPR036390">
    <property type="entry name" value="WH_DNA-bd_sf"/>
</dbReference>
<dbReference type="EMBL" id="SIJK02000005">
    <property type="protein sequence ID" value="MBP1464981.1"/>
    <property type="molecule type" value="Genomic_DNA"/>
</dbReference>
<dbReference type="Proteomes" id="UP001193081">
    <property type="component" value="Unassembled WGS sequence"/>
</dbReference>
<dbReference type="PANTHER" id="PTHR43132:SF2">
    <property type="entry name" value="ARSENICAL RESISTANCE OPERON REPRESSOR ARSR-RELATED"/>
    <property type="match status" value="1"/>
</dbReference>
<dbReference type="InterPro" id="IPR001845">
    <property type="entry name" value="HTH_ArsR_DNA-bd_dom"/>
</dbReference>
<dbReference type="SMART" id="SM00418">
    <property type="entry name" value="HTH_ARSR"/>
    <property type="match status" value="1"/>
</dbReference>
<dbReference type="Pfam" id="PF01022">
    <property type="entry name" value="HTH_5"/>
    <property type="match status" value="1"/>
</dbReference>
<evidence type="ECO:0000256" key="3">
    <source>
        <dbReference type="ARBA" id="ARBA00023163"/>
    </source>
</evidence>
<keyword evidence="2" id="KW-0238">DNA-binding</keyword>
<sequence length="110" mass="12402">MYQPLHQFKAEFFKALGHPLRLVILEQLVAGEKSVTDLQAALGVDQSSVSQQLAILRTRNIVEPRKDGTSVFYRLRDPLIAELLDLARSIFNNHLIDTQAMLQQLATSET</sequence>
<dbReference type="NCBIfam" id="NF033788">
    <property type="entry name" value="HTH_metalloreg"/>
    <property type="match status" value="1"/>
</dbReference>